<dbReference type="PANTHER" id="PTHR24042">
    <property type="entry name" value="NEL HOMOLOG"/>
    <property type="match status" value="1"/>
</dbReference>
<dbReference type="PROSITE" id="PS50026">
    <property type="entry name" value="EGF_3"/>
    <property type="match status" value="3"/>
</dbReference>
<dbReference type="EMBL" id="UYRR01002029">
    <property type="protein sequence ID" value="VDK19206.1"/>
    <property type="molecule type" value="Genomic_DNA"/>
</dbReference>
<proteinExistence type="predicted"/>
<feature type="domain" description="EGF-like" evidence="7">
    <location>
        <begin position="109"/>
        <end position="151"/>
    </location>
</feature>
<dbReference type="Pfam" id="PF07645">
    <property type="entry name" value="EGF_CA"/>
    <property type="match status" value="5"/>
</dbReference>
<dbReference type="InterPro" id="IPR009030">
    <property type="entry name" value="Growth_fac_rcpt_cys_sf"/>
</dbReference>
<evidence type="ECO:0000313" key="8">
    <source>
        <dbReference type="EMBL" id="VDK19206.1"/>
    </source>
</evidence>
<evidence type="ECO:0000256" key="6">
    <source>
        <dbReference type="PROSITE-ProRule" id="PRU00076"/>
    </source>
</evidence>
<protein>
    <submittedName>
        <fullName evidence="10">Dumpy</fullName>
    </submittedName>
</protein>
<dbReference type="Gene3D" id="2.10.25.10">
    <property type="entry name" value="Laminin"/>
    <property type="match status" value="5"/>
</dbReference>
<keyword evidence="3" id="KW-0677">Repeat</keyword>
<dbReference type="CDD" id="cd00054">
    <property type="entry name" value="EGF_CA"/>
    <property type="match status" value="4"/>
</dbReference>
<keyword evidence="5" id="KW-0325">Glycoprotein</keyword>
<dbReference type="InterPro" id="IPR000742">
    <property type="entry name" value="EGF"/>
</dbReference>
<dbReference type="InterPro" id="IPR049883">
    <property type="entry name" value="NOTCH1_EGF-like"/>
</dbReference>
<evidence type="ECO:0000256" key="1">
    <source>
        <dbReference type="ARBA" id="ARBA00022536"/>
    </source>
</evidence>
<dbReference type="FunFam" id="2.10.25.10:FF:000119">
    <property type="entry name" value="vitamin K-dependent protein S"/>
    <property type="match status" value="1"/>
</dbReference>
<accession>A0A0M3J2X6</accession>
<name>A0A0M3J2X6_ANISI</name>
<dbReference type="InterPro" id="IPR018097">
    <property type="entry name" value="EGF_Ca-bd_CS"/>
</dbReference>
<feature type="domain" description="EGF-like" evidence="7">
    <location>
        <begin position="195"/>
        <end position="230"/>
    </location>
</feature>
<dbReference type="FunFam" id="2.10.25.10:FF:000005">
    <property type="entry name" value="Fibrillin 2"/>
    <property type="match status" value="1"/>
</dbReference>
<dbReference type="GO" id="GO:0005615">
    <property type="term" value="C:extracellular space"/>
    <property type="evidence" value="ECO:0007669"/>
    <property type="project" value="TreeGrafter"/>
</dbReference>
<dbReference type="InterPro" id="IPR001881">
    <property type="entry name" value="EGF-like_Ca-bd_dom"/>
</dbReference>
<organism evidence="10">
    <name type="scientific">Anisakis simplex</name>
    <name type="common">Herring worm</name>
    <dbReference type="NCBI Taxonomy" id="6269"/>
    <lineage>
        <taxon>Eukaryota</taxon>
        <taxon>Metazoa</taxon>
        <taxon>Ecdysozoa</taxon>
        <taxon>Nematoda</taxon>
        <taxon>Chromadorea</taxon>
        <taxon>Rhabditida</taxon>
        <taxon>Spirurina</taxon>
        <taxon>Ascaridomorpha</taxon>
        <taxon>Ascaridoidea</taxon>
        <taxon>Anisakidae</taxon>
        <taxon>Anisakis</taxon>
        <taxon>Anisakis simplex complex</taxon>
    </lineage>
</organism>
<keyword evidence="9" id="KW-1185">Reference proteome</keyword>
<dbReference type="PROSITE" id="PS01186">
    <property type="entry name" value="EGF_2"/>
    <property type="match status" value="2"/>
</dbReference>
<dbReference type="WBParaSite" id="ASIM_0000188801-mRNA-1">
    <property type="protein sequence ID" value="ASIM_0000188801-mRNA-1"/>
    <property type="gene ID" value="ASIM_0000188801"/>
</dbReference>
<dbReference type="SUPFAM" id="SSF57184">
    <property type="entry name" value="Growth factor receptor domain"/>
    <property type="match status" value="2"/>
</dbReference>
<dbReference type="PANTHER" id="PTHR24042:SF5">
    <property type="entry name" value="EGF-LIKE CALCIUM-BINDING DOMAIN-CONTAINING PROTEIN"/>
    <property type="match status" value="1"/>
</dbReference>
<dbReference type="Proteomes" id="UP000267096">
    <property type="component" value="Unassembled WGS sequence"/>
</dbReference>
<dbReference type="AlphaFoldDB" id="A0A0M3J2X6"/>
<dbReference type="InterPro" id="IPR000152">
    <property type="entry name" value="EGF-type_Asp/Asn_hydroxyl_site"/>
</dbReference>
<evidence type="ECO:0000256" key="3">
    <source>
        <dbReference type="ARBA" id="ARBA00022737"/>
    </source>
</evidence>
<sequence>MNIMQLKHEEFDTPQCSRENNCLTVPNAYCARVDDTHQYCQCITGFEGDAIPGGPPCIRIDFCVKALQALDFGQEVCTANEICVNDKLRYHCECKPGFERLNQGEDCTDIDECLIGFGQCGLTFICVNTIGSYSCQCPPGYLLNANGTLCVDIDECLQNLNNCTQPSQRCINLPGSFQCECNSPAFISTVNGCVDNDECLSYQFNCPEYSTCLNTLGSYKCACDQGFRPEIRGDIIVRCVDINECEEQPDACPRSAKCKNRIGSYECECMPPSIQHGLRDCVVNTSCPNECSEHAYCLKSERPDGAVYNCTCDVGYAGDGAIACL</sequence>
<dbReference type="OrthoDB" id="6286622at2759"/>
<evidence type="ECO:0000313" key="10">
    <source>
        <dbReference type="WBParaSite" id="ASIM_0000188801-mRNA-1"/>
    </source>
</evidence>
<evidence type="ECO:0000256" key="2">
    <source>
        <dbReference type="ARBA" id="ARBA00022729"/>
    </source>
</evidence>
<gene>
    <name evidence="8" type="ORF">ASIM_LOCUS1759</name>
</gene>
<evidence type="ECO:0000259" key="7">
    <source>
        <dbReference type="PROSITE" id="PS50026"/>
    </source>
</evidence>
<keyword evidence="4" id="KW-1015">Disulfide bond</keyword>
<keyword evidence="2" id="KW-0732">Signal</keyword>
<keyword evidence="1 6" id="KW-0245">EGF-like domain</keyword>
<feature type="domain" description="EGF-like" evidence="7">
    <location>
        <begin position="241"/>
        <end position="282"/>
    </location>
</feature>
<comment type="caution">
    <text evidence="6">Lacks conserved residue(s) required for the propagation of feature annotation.</text>
</comment>
<reference evidence="8 9" key="2">
    <citation type="submission" date="2018-11" db="EMBL/GenBank/DDBJ databases">
        <authorList>
            <consortium name="Pathogen Informatics"/>
        </authorList>
    </citation>
    <scope>NUCLEOTIDE SEQUENCE [LARGE SCALE GENOMIC DNA]</scope>
</reference>
<evidence type="ECO:0000313" key="9">
    <source>
        <dbReference type="Proteomes" id="UP000267096"/>
    </source>
</evidence>
<dbReference type="SMART" id="SM00181">
    <property type="entry name" value="EGF"/>
    <property type="match status" value="6"/>
</dbReference>
<reference evidence="10" key="1">
    <citation type="submission" date="2017-02" db="UniProtKB">
        <authorList>
            <consortium name="WormBaseParasite"/>
        </authorList>
    </citation>
    <scope>IDENTIFICATION</scope>
</reference>
<dbReference type="GO" id="GO:0008201">
    <property type="term" value="F:heparin binding"/>
    <property type="evidence" value="ECO:0007669"/>
    <property type="project" value="TreeGrafter"/>
</dbReference>
<dbReference type="SUPFAM" id="SSF57196">
    <property type="entry name" value="EGF/Laminin"/>
    <property type="match status" value="1"/>
</dbReference>
<dbReference type="InterPro" id="IPR051586">
    <property type="entry name" value="PKC-binding_NELL"/>
</dbReference>
<evidence type="ECO:0000256" key="5">
    <source>
        <dbReference type="ARBA" id="ARBA00023180"/>
    </source>
</evidence>
<dbReference type="PROSITE" id="PS00010">
    <property type="entry name" value="ASX_HYDROXYL"/>
    <property type="match status" value="3"/>
</dbReference>
<dbReference type="PROSITE" id="PS01187">
    <property type="entry name" value="EGF_CA"/>
    <property type="match status" value="2"/>
</dbReference>
<evidence type="ECO:0000256" key="4">
    <source>
        <dbReference type="ARBA" id="ARBA00023157"/>
    </source>
</evidence>
<dbReference type="GO" id="GO:0005509">
    <property type="term" value="F:calcium ion binding"/>
    <property type="evidence" value="ECO:0007669"/>
    <property type="project" value="InterPro"/>
</dbReference>
<dbReference type="SMART" id="SM00179">
    <property type="entry name" value="EGF_CA"/>
    <property type="match status" value="5"/>
</dbReference>